<proteinExistence type="inferred from homology"/>
<dbReference type="AlphaFoldDB" id="A0A7V9ACG1"/>
<evidence type="ECO:0000313" key="7">
    <source>
        <dbReference type="Proteomes" id="UP000542342"/>
    </source>
</evidence>
<evidence type="ECO:0000256" key="3">
    <source>
        <dbReference type="ARBA" id="ARBA00049026"/>
    </source>
</evidence>
<dbReference type="InterPro" id="IPR049315">
    <property type="entry name" value="GDC-P_N"/>
</dbReference>
<dbReference type="NCBIfam" id="NF001696">
    <property type="entry name" value="PRK00451.1"/>
    <property type="match status" value="1"/>
</dbReference>
<dbReference type="PIRSF" id="PIRSF006815">
    <property type="entry name" value="GcvPA"/>
    <property type="match status" value="1"/>
</dbReference>
<evidence type="ECO:0000259" key="5">
    <source>
        <dbReference type="Pfam" id="PF02347"/>
    </source>
</evidence>
<sequence>MSYLLNTAEEQQAMLAYLGVPSVEELFVAVPPEVRLRRPLHLPPALTELELHRQVEELAQQNASAAQYPCFLGGGAYDHFIPAVVDAIASRSEYYTAYTPYQAEASQGTLQVIFEYQTLMCQLTGLGVANASLYEAGSGVAEAVLMALGVTGRQDGEVLVAETVHPEYRRVLGTYLANLPCSLRVLPAPEGFLDPDDLQAALSDRTAAVVVQSPNFFGHLEEVADLAAAVHRVGGVCIAVFDPISLGLLRRPGDCGVDIAVAEGQGLGIPLGYGGPYLGILACRDEPAYLRRLPGRLVGQTTDRHGQRCWVLTLQTREQHIRREKATSNICTNQGLMALRASVYLTALGPQGLRETAELCLRKAHYAARRLADVAGAELRFRRPFFKEFTLRWPGPTDALPQQLRQRGFLAALPLGRWFPSLADCFSLAVTEKRTRAEIDALADALAHCRPPSRP</sequence>
<evidence type="ECO:0000256" key="1">
    <source>
        <dbReference type="ARBA" id="ARBA00003788"/>
    </source>
</evidence>
<comment type="function">
    <text evidence="1 4">The glycine cleavage system catalyzes the degradation of glycine. The P protein binds the alpha-amino group of glycine through its pyridoxal phosphate cofactor; CO(2) is released and the remaining methylamine moiety is then transferred to the lipoamide cofactor of the H protein.</text>
</comment>
<accession>A0A7V9ACG1</accession>
<keyword evidence="2 4" id="KW-0560">Oxidoreductase</keyword>
<dbReference type="InterPro" id="IPR023010">
    <property type="entry name" value="GcvPA"/>
</dbReference>
<dbReference type="InterPro" id="IPR015422">
    <property type="entry name" value="PyrdxlP-dep_Trfase_small"/>
</dbReference>
<dbReference type="PANTHER" id="PTHR42806:SF1">
    <property type="entry name" value="GLYCINE DEHYDROGENASE (DECARBOXYLATING)"/>
    <property type="match status" value="1"/>
</dbReference>
<evidence type="ECO:0000256" key="2">
    <source>
        <dbReference type="ARBA" id="ARBA00023002"/>
    </source>
</evidence>
<dbReference type="GO" id="GO:0009116">
    <property type="term" value="P:nucleoside metabolic process"/>
    <property type="evidence" value="ECO:0007669"/>
    <property type="project" value="InterPro"/>
</dbReference>
<dbReference type="EC" id="1.4.4.2" evidence="4"/>
<dbReference type="GO" id="GO:0004375">
    <property type="term" value="F:glycine dehydrogenase (decarboxylating) activity"/>
    <property type="evidence" value="ECO:0007669"/>
    <property type="project" value="UniProtKB-EC"/>
</dbReference>
<dbReference type="RefSeq" id="WP_194538599.1">
    <property type="nucleotide sequence ID" value="NZ_JACEFB010000009.1"/>
</dbReference>
<dbReference type="InterPro" id="IPR015421">
    <property type="entry name" value="PyrdxlP-dep_Trfase_major"/>
</dbReference>
<comment type="similarity">
    <text evidence="4">Belongs to the GcvP family. N-terminal subunit subfamily.</text>
</comment>
<dbReference type="InterPro" id="IPR015424">
    <property type="entry name" value="PyrdxlP-dep_Trfase"/>
</dbReference>
<dbReference type="Proteomes" id="UP000542342">
    <property type="component" value="Unassembled WGS sequence"/>
</dbReference>
<comment type="caution">
    <text evidence="6">The sequence shown here is derived from an EMBL/GenBank/DDBJ whole genome shotgun (WGS) entry which is preliminary data.</text>
</comment>
<organism evidence="6 7">
    <name type="scientific">Thermogemmata fonticola</name>
    <dbReference type="NCBI Taxonomy" id="2755323"/>
    <lineage>
        <taxon>Bacteria</taxon>
        <taxon>Pseudomonadati</taxon>
        <taxon>Planctomycetota</taxon>
        <taxon>Planctomycetia</taxon>
        <taxon>Gemmatales</taxon>
        <taxon>Gemmataceae</taxon>
        <taxon>Thermogemmata</taxon>
    </lineage>
</organism>
<keyword evidence="7" id="KW-1185">Reference proteome</keyword>
<dbReference type="Gene3D" id="3.40.640.10">
    <property type="entry name" value="Type I PLP-dependent aspartate aminotransferase-like (Major domain)"/>
    <property type="match status" value="1"/>
</dbReference>
<dbReference type="InterPro" id="IPR020581">
    <property type="entry name" value="GDC_P"/>
</dbReference>
<dbReference type="HAMAP" id="MF_00712">
    <property type="entry name" value="GcvPA"/>
    <property type="match status" value="1"/>
</dbReference>
<protein>
    <recommendedName>
        <fullName evidence="4">Probable glycine dehydrogenase (decarboxylating) subunit 1</fullName>
        <ecNumber evidence="4">1.4.4.2</ecNumber>
    </recommendedName>
    <alternativeName>
        <fullName evidence="4">Glycine cleavage system P-protein subunit 1</fullName>
    </alternativeName>
    <alternativeName>
        <fullName evidence="4">Glycine decarboxylase subunit 1</fullName>
    </alternativeName>
    <alternativeName>
        <fullName evidence="4">Glycine dehydrogenase (aminomethyl-transferring) subunit 1</fullName>
    </alternativeName>
</protein>
<dbReference type="PANTHER" id="PTHR42806">
    <property type="entry name" value="GLYCINE CLEAVAGE SYSTEM P-PROTEIN"/>
    <property type="match status" value="1"/>
</dbReference>
<dbReference type="SUPFAM" id="SSF53383">
    <property type="entry name" value="PLP-dependent transferases"/>
    <property type="match status" value="1"/>
</dbReference>
<dbReference type="GO" id="GO:0019464">
    <property type="term" value="P:glycine decarboxylation via glycine cleavage system"/>
    <property type="evidence" value="ECO:0007669"/>
    <property type="project" value="UniProtKB-UniRule"/>
</dbReference>
<evidence type="ECO:0000256" key="4">
    <source>
        <dbReference type="HAMAP-Rule" id="MF_00712"/>
    </source>
</evidence>
<dbReference type="CDD" id="cd00613">
    <property type="entry name" value="GDC-P"/>
    <property type="match status" value="1"/>
</dbReference>
<comment type="subunit">
    <text evidence="4">The glycine cleavage system is composed of four proteins: P, T, L and H. In this organism, the P 'protein' is a heterodimer of two subunits.</text>
</comment>
<name>A0A7V9ACG1_9BACT</name>
<gene>
    <name evidence="4 6" type="primary">gcvPA</name>
    <name evidence="6" type="ORF">H0921_12530</name>
</gene>
<dbReference type="EMBL" id="JACEFB010000009">
    <property type="protein sequence ID" value="MBA2226989.1"/>
    <property type="molecule type" value="Genomic_DNA"/>
</dbReference>
<feature type="domain" description="Glycine cleavage system P-protein N-terminal" evidence="5">
    <location>
        <begin position="2"/>
        <end position="445"/>
    </location>
</feature>
<dbReference type="Pfam" id="PF02347">
    <property type="entry name" value="GDC-P"/>
    <property type="match status" value="1"/>
</dbReference>
<comment type="catalytic activity">
    <reaction evidence="3 4">
        <text>N(6)-[(R)-lipoyl]-L-lysyl-[glycine-cleavage complex H protein] + glycine + H(+) = N(6)-[(R)-S(8)-aminomethyldihydrolipoyl]-L-lysyl-[glycine-cleavage complex H protein] + CO2</text>
        <dbReference type="Rhea" id="RHEA:24304"/>
        <dbReference type="Rhea" id="RHEA-COMP:10494"/>
        <dbReference type="Rhea" id="RHEA-COMP:10495"/>
        <dbReference type="ChEBI" id="CHEBI:15378"/>
        <dbReference type="ChEBI" id="CHEBI:16526"/>
        <dbReference type="ChEBI" id="CHEBI:57305"/>
        <dbReference type="ChEBI" id="CHEBI:83099"/>
        <dbReference type="ChEBI" id="CHEBI:83143"/>
        <dbReference type="EC" id="1.4.4.2"/>
    </reaction>
</comment>
<reference evidence="6 7" key="1">
    <citation type="submission" date="2020-07" db="EMBL/GenBank/DDBJ databases">
        <title>Thermogemmata thermophila gen. nov., sp. nov., a novel moderate thermophilic planctomycete from a Kamchatka hot spring.</title>
        <authorList>
            <person name="Elcheninov A.G."/>
            <person name="Podosokorskaya O.A."/>
            <person name="Kovaleva O.L."/>
            <person name="Novikov A."/>
            <person name="Bonch-Osmolovskaya E.A."/>
            <person name="Toshchakov S.V."/>
            <person name="Kublanov I.V."/>
        </authorList>
    </citation>
    <scope>NUCLEOTIDE SEQUENCE [LARGE SCALE GENOMIC DNA]</scope>
    <source>
        <strain evidence="6 7">2918</strain>
    </source>
</reference>
<evidence type="ECO:0000313" key="6">
    <source>
        <dbReference type="EMBL" id="MBA2226989.1"/>
    </source>
</evidence>
<dbReference type="Gene3D" id="3.90.1150.10">
    <property type="entry name" value="Aspartate Aminotransferase, domain 1"/>
    <property type="match status" value="1"/>
</dbReference>